<dbReference type="SUPFAM" id="SSF158560">
    <property type="entry name" value="BH3980-like"/>
    <property type="match status" value="1"/>
</dbReference>
<organism evidence="2 3">
    <name type="scientific">Enterococcus wangshanyuanii</name>
    <dbReference type="NCBI Taxonomy" id="2005703"/>
    <lineage>
        <taxon>Bacteria</taxon>
        <taxon>Bacillati</taxon>
        <taxon>Bacillota</taxon>
        <taxon>Bacilli</taxon>
        <taxon>Lactobacillales</taxon>
        <taxon>Enterococcaceae</taxon>
        <taxon>Enterococcus</taxon>
    </lineage>
</organism>
<keyword evidence="3" id="KW-1185">Reference proteome</keyword>
<reference evidence="3" key="1">
    <citation type="journal article" date="2019" name="Int. J. Syst. Evol. Microbiol.">
        <title>The Global Catalogue of Microorganisms (GCM) 10K type strain sequencing project: providing services to taxonomists for standard genome sequencing and annotation.</title>
        <authorList>
            <consortium name="The Broad Institute Genomics Platform"/>
            <consortium name="The Broad Institute Genome Sequencing Center for Infectious Disease"/>
            <person name="Wu L."/>
            <person name="Ma J."/>
        </authorList>
    </citation>
    <scope>NUCLEOTIDE SEQUENCE [LARGE SCALE GENOMIC DNA]</scope>
    <source>
        <strain evidence="3">CGMCC 1.15942</strain>
    </source>
</reference>
<dbReference type="EMBL" id="BMKI01000006">
    <property type="protein sequence ID" value="GGC94657.1"/>
    <property type="molecule type" value="Genomic_DNA"/>
</dbReference>
<dbReference type="PIRSF" id="PIRSF033111">
    <property type="entry name" value="UCP033111"/>
    <property type="match status" value="1"/>
</dbReference>
<name>A0ABQ1PCN6_9ENTE</name>
<protein>
    <submittedName>
        <fullName evidence="2">Membrane protein</fullName>
    </submittedName>
</protein>
<sequence>MESEALREIVSENRELEQKLTKRNEQYIFDLKKSLVAANLSEEAQTLALHEILPHLVEGQKSGNTARQLFGTVSERTEAILNKPEELPESTPALMWLDNTLLLFGVMTLMFSIMMMWSKGKTQPLGLLTLVLASMAGGYVFYLTYKYIYQYDRPGVDKSKRPGWFKTGLILVGSMLLWIVVFAGSAMLPAVINPILDPVIVIVIGGLALIVRHFLKKKYNMRSSLAR</sequence>
<dbReference type="InterPro" id="IPR009214">
    <property type="entry name" value="DUF1129"/>
</dbReference>
<evidence type="ECO:0000256" key="1">
    <source>
        <dbReference type="SAM" id="Phobius"/>
    </source>
</evidence>
<dbReference type="RefSeq" id="WP_088270579.1">
    <property type="nucleotide sequence ID" value="NZ_BMKI01000006.1"/>
</dbReference>
<accession>A0ABQ1PCN6</accession>
<keyword evidence="1" id="KW-0812">Transmembrane</keyword>
<keyword evidence="1" id="KW-1133">Transmembrane helix</keyword>
<feature type="transmembrane region" description="Helical" evidence="1">
    <location>
        <begin position="198"/>
        <end position="215"/>
    </location>
</feature>
<dbReference type="Proteomes" id="UP000630615">
    <property type="component" value="Unassembled WGS sequence"/>
</dbReference>
<gene>
    <name evidence="2" type="ORF">GCM10011573_25390</name>
</gene>
<dbReference type="Pfam" id="PF06570">
    <property type="entry name" value="DUF1129"/>
    <property type="match status" value="1"/>
</dbReference>
<feature type="transmembrane region" description="Helical" evidence="1">
    <location>
        <begin position="169"/>
        <end position="192"/>
    </location>
</feature>
<keyword evidence="1" id="KW-0472">Membrane</keyword>
<evidence type="ECO:0000313" key="2">
    <source>
        <dbReference type="EMBL" id="GGC94657.1"/>
    </source>
</evidence>
<evidence type="ECO:0000313" key="3">
    <source>
        <dbReference type="Proteomes" id="UP000630615"/>
    </source>
</evidence>
<comment type="caution">
    <text evidence="2">The sequence shown here is derived from an EMBL/GenBank/DDBJ whole genome shotgun (WGS) entry which is preliminary data.</text>
</comment>
<feature type="transmembrane region" description="Helical" evidence="1">
    <location>
        <begin position="100"/>
        <end position="118"/>
    </location>
</feature>
<feature type="transmembrane region" description="Helical" evidence="1">
    <location>
        <begin position="124"/>
        <end position="148"/>
    </location>
</feature>
<proteinExistence type="predicted"/>